<organism evidence="2 3">
    <name type="scientific">Clostridium senegalense</name>
    <dbReference type="NCBI Taxonomy" id="1465809"/>
    <lineage>
        <taxon>Bacteria</taxon>
        <taxon>Bacillati</taxon>
        <taxon>Bacillota</taxon>
        <taxon>Clostridia</taxon>
        <taxon>Eubacteriales</taxon>
        <taxon>Clostridiaceae</taxon>
        <taxon>Clostridium</taxon>
    </lineage>
</organism>
<feature type="domain" description="DUF1540" evidence="1">
    <location>
        <begin position="62"/>
        <end position="100"/>
    </location>
</feature>
<proteinExistence type="predicted"/>
<protein>
    <submittedName>
        <fullName evidence="2">DUF1540 domain-containing protein</fullName>
    </submittedName>
</protein>
<dbReference type="AlphaFoldDB" id="A0A6M0H1R7"/>
<accession>A0A6M0H1R7</accession>
<evidence type="ECO:0000259" key="1">
    <source>
        <dbReference type="Pfam" id="PF07561"/>
    </source>
</evidence>
<feature type="domain" description="DUF1540" evidence="1">
    <location>
        <begin position="5"/>
        <end position="42"/>
    </location>
</feature>
<dbReference type="RefSeq" id="WP_199869591.1">
    <property type="nucleotide sequence ID" value="NZ_JAAGPU010000009.1"/>
</dbReference>
<comment type="caution">
    <text evidence="2">The sequence shown here is derived from an EMBL/GenBank/DDBJ whole genome shotgun (WGS) entry which is preliminary data.</text>
</comment>
<keyword evidence="3" id="KW-1185">Reference proteome</keyword>
<evidence type="ECO:0000313" key="2">
    <source>
        <dbReference type="EMBL" id="NEU04529.1"/>
    </source>
</evidence>
<sequence>MTKLSCSASNCANNNKKYCCISSIDVTGNSAVNSEETCCSSFREKNDAFTNCTTEPNPSVNIACKAENCIHNSDKKCYAESIHIAGQSAYNDVETECSTFSCGY</sequence>
<dbReference type="EMBL" id="JAAGPU010000009">
    <property type="protein sequence ID" value="NEU04529.1"/>
    <property type="molecule type" value="Genomic_DNA"/>
</dbReference>
<reference evidence="2 3" key="1">
    <citation type="submission" date="2020-02" db="EMBL/GenBank/DDBJ databases">
        <title>Genome assembly of a novel Clostridium senegalense strain.</title>
        <authorList>
            <person name="Gupta T.B."/>
            <person name="Jauregui R."/>
            <person name="Maclean P."/>
            <person name="Nawarathana A."/>
            <person name="Brightwell G."/>
        </authorList>
    </citation>
    <scope>NUCLEOTIDE SEQUENCE [LARGE SCALE GENOMIC DNA]</scope>
    <source>
        <strain evidence="2 3">AGRFS4</strain>
    </source>
</reference>
<dbReference type="Proteomes" id="UP000481872">
    <property type="component" value="Unassembled WGS sequence"/>
</dbReference>
<gene>
    <name evidence="2" type="ORF">G3M99_06570</name>
</gene>
<evidence type="ECO:0000313" key="3">
    <source>
        <dbReference type="Proteomes" id="UP000481872"/>
    </source>
</evidence>
<dbReference type="Pfam" id="PF07561">
    <property type="entry name" value="DUF1540"/>
    <property type="match status" value="2"/>
</dbReference>
<name>A0A6M0H1R7_9CLOT</name>
<dbReference type="InterPro" id="IPR011437">
    <property type="entry name" value="DUF1540"/>
</dbReference>